<gene>
    <name evidence="1" type="ORF">B0I28_11729</name>
</gene>
<dbReference type="Proteomes" id="UP000238176">
    <property type="component" value="Unassembled WGS sequence"/>
</dbReference>
<organism evidence="1 2">
    <name type="scientific">Glycomyces artemisiae</name>
    <dbReference type="NCBI Taxonomy" id="1076443"/>
    <lineage>
        <taxon>Bacteria</taxon>
        <taxon>Bacillati</taxon>
        <taxon>Actinomycetota</taxon>
        <taxon>Actinomycetes</taxon>
        <taxon>Glycomycetales</taxon>
        <taxon>Glycomycetaceae</taxon>
        <taxon>Glycomyces</taxon>
    </lineage>
</organism>
<accession>A0A2T0U6J4</accession>
<dbReference type="AlphaFoldDB" id="A0A2T0U6J4"/>
<dbReference type="RefSeq" id="WP_106366876.1">
    <property type="nucleotide sequence ID" value="NZ_PVTJ01000017.1"/>
</dbReference>
<keyword evidence="2" id="KW-1185">Reference proteome</keyword>
<dbReference type="OrthoDB" id="9822329at2"/>
<name>A0A2T0U6J4_9ACTN</name>
<sequence length="343" mass="36430">MTSIFADAWRDTRQDARRGARRWLRRHPATNLLAWGAVTVSFTLPKKGLGAAHRAAYKKRVTTTGKAAPVTATTTTTTTVTATTNGGAINQTTTTTSTTTTGTRVIHMSNTSRLLGSGDLARAYSGIIDQISAWAPTAGKSALSTADACVDLKDAIGLVAAGIDDLCLTFKVGNIDQRVRSRITEAVNLIVSANEHMKKAGDAMTRHHVDQINQEASGVPMAGMPVVAGGQYPPLETRVPASRAALLISAWLPEQGNVVNGVWTHLATNKFALTLWGRALEDLAERLSRYQVNRQVCDHIKDAAGELKSAGVSLFGAQRAFLGLYQNQGNAEASGATVIPINS</sequence>
<comment type="caution">
    <text evidence="1">The sequence shown here is derived from an EMBL/GenBank/DDBJ whole genome shotgun (WGS) entry which is preliminary data.</text>
</comment>
<evidence type="ECO:0000313" key="2">
    <source>
        <dbReference type="Proteomes" id="UP000238176"/>
    </source>
</evidence>
<evidence type="ECO:0000313" key="1">
    <source>
        <dbReference type="EMBL" id="PRY53530.1"/>
    </source>
</evidence>
<dbReference type="EMBL" id="PVTJ01000017">
    <property type="protein sequence ID" value="PRY53530.1"/>
    <property type="molecule type" value="Genomic_DNA"/>
</dbReference>
<proteinExistence type="predicted"/>
<protein>
    <submittedName>
        <fullName evidence="1">Uncharacterized protein</fullName>
    </submittedName>
</protein>
<reference evidence="1 2" key="1">
    <citation type="submission" date="2018-03" db="EMBL/GenBank/DDBJ databases">
        <title>Genomic Encyclopedia of Type Strains, Phase III (KMG-III): the genomes of soil and plant-associated and newly described type strains.</title>
        <authorList>
            <person name="Whitman W."/>
        </authorList>
    </citation>
    <scope>NUCLEOTIDE SEQUENCE [LARGE SCALE GENOMIC DNA]</scope>
    <source>
        <strain evidence="1 2">CGMCC 4.7067</strain>
    </source>
</reference>